<sequence length="128" mass="13723">MQYFPVFSSSSFSRFSNCSFSRLLLILLLSQACSTFGFDGAKRMGSSTVLSLSHAHQPATVPLLSGTGHHNKDATVVSTSNPSTVDIPSPLACSYGEEATELFHHLGLSMAFIADSRVGVEQPKNNNK</sequence>
<reference evidence="3" key="1">
    <citation type="journal article" date="2020" name="Stud. Mycol.">
        <title>101 Dothideomycetes genomes: a test case for predicting lifestyles and emergence of pathogens.</title>
        <authorList>
            <person name="Haridas S."/>
            <person name="Albert R."/>
            <person name="Binder M."/>
            <person name="Bloem J."/>
            <person name="Labutti K."/>
            <person name="Salamov A."/>
            <person name="Andreopoulos B."/>
            <person name="Baker S."/>
            <person name="Barry K."/>
            <person name="Bills G."/>
            <person name="Bluhm B."/>
            <person name="Cannon C."/>
            <person name="Castanera R."/>
            <person name="Culley D."/>
            <person name="Daum C."/>
            <person name="Ezra D."/>
            <person name="Gonzalez J."/>
            <person name="Henrissat B."/>
            <person name="Kuo A."/>
            <person name="Liang C."/>
            <person name="Lipzen A."/>
            <person name="Lutzoni F."/>
            <person name="Magnuson J."/>
            <person name="Mondo S."/>
            <person name="Nolan M."/>
            <person name="Ohm R."/>
            <person name="Pangilinan J."/>
            <person name="Park H.-J."/>
            <person name="Ramirez L."/>
            <person name="Alfaro M."/>
            <person name="Sun H."/>
            <person name="Tritt A."/>
            <person name="Yoshinaga Y."/>
            <person name="Zwiers L.-H."/>
            <person name="Turgeon B."/>
            <person name="Goodwin S."/>
            <person name="Spatafora J."/>
            <person name="Crous P."/>
            <person name="Grigoriev I."/>
        </authorList>
    </citation>
    <scope>NUCLEOTIDE SEQUENCE</scope>
    <source>
        <strain evidence="3">ATCC 74209</strain>
    </source>
</reference>
<keyword evidence="2" id="KW-0732">Signal</keyword>
<feature type="signal peptide" evidence="2">
    <location>
        <begin position="1"/>
        <end position="35"/>
    </location>
</feature>
<evidence type="ECO:0000256" key="2">
    <source>
        <dbReference type="SAM" id="SignalP"/>
    </source>
</evidence>
<protein>
    <submittedName>
        <fullName evidence="3">Uncharacterized protein</fullName>
    </submittedName>
</protein>
<gene>
    <name evidence="3" type="ORF">GQ43DRAFT_190659</name>
</gene>
<evidence type="ECO:0000256" key="1">
    <source>
        <dbReference type="SAM" id="MobiDB-lite"/>
    </source>
</evidence>
<feature type="region of interest" description="Disordered" evidence="1">
    <location>
        <begin position="62"/>
        <end position="81"/>
    </location>
</feature>
<name>A0A9P4MM17_9PLEO</name>
<comment type="caution">
    <text evidence="3">The sequence shown here is derived from an EMBL/GenBank/DDBJ whole genome shotgun (WGS) entry which is preliminary data.</text>
</comment>
<proteinExistence type="predicted"/>
<dbReference type="EMBL" id="ML994199">
    <property type="protein sequence ID" value="KAF2197784.1"/>
    <property type="molecule type" value="Genomic_DNA"/>
</dbReference>
<dbReference type="Proteomes" id="UP000799536">
    <property type="component" value="Unassembled WGS sequence"/>
</dbReference>
<evidence type="ECO:0000313" key="4">
    <source>
        <dbReference type="Proteomes" id="UP000799536"/>
    </source>
</evidence>
<organism evidence="3 4">
    <name type="scientific">Delitschia confertaspora ATCC 74209</name>
    <dbReference type="NCBI Taxonomy" id="1513339"/>
    <lineage>
        <taxon>Eukaryota</taxon>
        <taxon>Fungi</taxon>
        <taxon>Dikarya</taxon>
        <taxon>Ascomycota</taxon>
        <taxon>Pezizomycotina</taxon>
        <taxon>Dothideomycetes</taxon>
        <taxon>Pleosporomycetidae</taxon>
        <taxon>Pleosporales</taxon>
        <taxon>Delitschiaceae</taxon>
        <taxon>Delitschia</taxon>
    </lineage>
</organism>
<dbReference type="AlphaFoldDB" id="A0A9P4MM17"/>
<feature type="chain" id="PRO_5040438215" evidence="2">
    <location>
        <begin position="36"/>
        <end position="128"/>
    </location>
</feature>
<evidence type="ECO:0000313" key="3">
    <source>
        <dbReference type="EMBL" id="KAF2197784.1"/>
    </source>
</evidence>
<accession>A0A9P4MM17</accession>
<keyword evidence="4" id="KW-1185">Reference proteome</keyword>